<name>A0ABQ7AXD2_BRACR</name>
<gene>
    <name evidence="3" type="ORF">DY000_02064369</name>
</gene>
<evidence type="ECO:0008006" key="5">
    <source>
        <dbReference type="Google" id="ProtNLM"/>
    </source>
</evidence>
<feature type="region of interest" description="Disordered" evidence="2">
    <location>
        <begin position="309"/>
        <end position="355"/>
    </location>
</feature>
<evidence type="ECO:0000256" key="1">
    <source>
        <dbReference type="ARBA" id="ARBA00022723"/>
    </source>
</evidence>
<evidence type="ECO:0000313" key="4">
    <source>
        <dbReference type="Proteomes" id="UP000266723"/>
    </source>
</evidence>
<accession>A0ABQ7AXD2</accession>
<dbReference type="PANTHER" id="PTHR45868">
    <property type="entry name" value="HEAVY METAL-ASSOCIATED ISOPRENYLATED PLANT PROTEIN 33-RELATED"/>
    <property type="match status" value="1"/>
</dbReference>
<keyword evidence="1" id="KW-0479">Metal-binding</keyword>
<feature type="compositionally biased region" description="Basic residues" evidence="2">
    <location>
        <begin position="339"/>
        <end position="348"/>
    </location>
</feature>
<organism evidence="3 4">
    <name type="scientific">Brassica cretica</name>
    <name type="common">Mustard</name>
    <dbReference type="NCBI Taxonomy" id="69181"/>
    <lineage>
        <taxon>Eukaryota</taxon>
        <taxon>Viridiplantae</taxon>
        <taxon>Streptophyta</taxon>
        <taxon>Embryophyta</taxon>
        <taxon>Tracheophyta</taxon>
        <taxon>Spermatophyta</taxon>
        <taxon>Magnoliopsida</taxon>
        <taxon>eudicotyledons</taxon>
        <taxon>Gunneridae</taxon>
        <taxon>Pentapetalae</taxon>
        <taxon>rosids</taxon>
        <taxon>malvids</taxon>
        <taxon>Brassicales</taxon>
        <taxon>Brassicaceae</taxon>
        <taxon>Brassiceae</taxon>
        <taxon>Brassica</taxon>
    </lineage>
</organism>
<dbReference type="EMBL" id="QGKV02001556">
    <property type="protein sequence ID" value="KAF3518636.1"/>
    <property type="molecule type" value="Genomic_DNA"/>
</dbReference>
<comment type="caution">
    <text evidence="3">The sequence shown here is derived from an EMBL/GenBank/DDBJ whole genome shotgun (WGS) entry which is preliminary data.</text>
</comment>
<evidence type="ECO:0000256" key="2">
    <source>
        <dbReference type="SAM" id="MobiDB-lite"/>
    </source>
</evidence>
<evidence type="ECO:0000313" key="3">
    <source>
        <dbReference type="EMBL" id="KAF3518636.1"/>
    </source>
</evidence>
<proteinExistence type="predicted"/>
<dbReference type="PANTHER" id="PTHR45868:SF37">
    <property type="entry name" value="BNAC05G26330D PROTEIN"/>
    <property type="match status" value="1"/>
</dbReference>
<dbReference type="Proteomes" id="UP000266723">
    <property type="component" value="Unassembled WGS sequence"/>
</dbReference>
<keyword evidence="4" id="KW-1185">Reference proteome</keyword>
<protein>
    <recommendedName>
        <fullName evidence="5">HMA domain-containing protein</fullName>
    </recommendedName>
</protein>
<sequence length="355" mass="40417">MAAPQLTCVLLVETELKGLAFSIDAPDWWPHGEGANPMMFTKKLLFLRGQVDPVVFIKKLFKAKIYAMLYRIDYGLEENPQGIRKPNNHFLRFRFEIDMLEGSWYKKIIGALKTIQGVSFTIDAPSQMVYMCGNIEEGLLLKMLTKTGIQILGMDYGNLKPPPKKVEAQISDGTETQPKKDTEPPPPEIVVTKHQAKNKKPRGERLDNNQPKMKPWVWIEWIISLTKNLMWLAMSIRRFRFEIDMLEGSWYKKIIGALKTIQGVSFTIDAPSQMVYMCGNIEEGLLLKMLTKTGIQILGMDYGNLKPPPKKVEAQISDGTETQPKKDTEPPPEIVVTKHQAKNKKPRGFRSFCCS</sequence>
<feature type="region of interest" description="Disordered" evidence="2">
    <location>
        <begin position="163"/>
        <end position="208"/>
    </location>
</feature>
<reference evidence="3 4" key="1">
    <citation type="journal article" date="2020" name="BMC Genomics">
        <title>Intraspecific diversification of the crop wild relative Brassica cretica Lam. using demographic model selection.</title>
        <authorList>
            <person name="Kioukis A."/>
            <person name="Michalopoulou V.A."/>
            <person name="Briers L."/>
            <person name="Pirintsos S."/>
            <person name="Studholme D.J."/>
            <person name="Pavlidis P."/>
            <person name="Sarris P.F."/>
        </authorList>
    </citation>
    <scope>NUCLEOTIDE SEQUENCE [LARGE SCALE GENOMIC DNA]</scope>
    <source>
        <strain evidence="4">cv. PFS-1207/04</strain>
    </source>
</reference>